<proteinExistence type="predicted"/>
<evidence type="ECO:0000313" key="8">
    <source>
        <dbReference type="Proteomes" id="UP001230220"/>
    </source>
</evidence>
<comment type="caution">
    <text evidence="7">The sequence shown here is derived from an EMBL/GenBank/DDBJ whole genome shotgun (WGS) entry which is preliminary data.</text>
</comment>
<dbReference type="EMBL" id="JAUSUR010000006">
    <property type="protein sequence ID" value="MDQ0362262.1"/>
    <property type="molecule type" value="Genomic_DNA"/>
</dbReference>
<dbReference type="Proteomes" id="UP001230220">
    <property type="component" value="Unassembled WGS sequence"/>
</dbReference>
<gene>
    <name evidence="7" type="ORF">J2S15_003016</name>
</gene>
<reference evidence="7 8" key="1">
    <citation type="submission" date="2023-07" db="EMBL/GenBank/DDBJ databases">
        <title>Genomic Encyclopedia of Type Strains, Phase IV (KMG-IV): sequencing the most valuable type-strain genomes for metagenomic binning, comparative biology and taxonomic classification.</title>
        <authorList>
            <person name="Goeker M."/>
        </authorList>
    </citation>
    <scope>NUCLEOTIDE SEQUENCE [LARGE SCALE GENOMIC DNA]</scope>
    <source>
        <strain evidence="7 8">DSM 16784</strain>
    </source>
</reference>
<dbReference type="InterPro" id="IPR002178">
    <property type="entry name" value="PTS_EIIA_type-2_dom"/>
</dbReference>
<evidence type="ECO:0000256" key="5">
    <source>
        <dbReference type="ARBA" id="ARBA00022683"/>
    </source>
</evidence>
<evidence type="ECO:0000256" key="1">
    <source>
        <dbReference type="ARBA" id="ARBA00022448"/>
    </source>
</evidence>
<protein>
    <submittedName>
        <fullName evidence="7">PTS system fructose-specific IIA component</fullName>
    </submittedName>
</protein>
<dbReference type="PROSITE" id="PS51094">
    <property type="entry name" value="PTS_EIIA_TYPE_2"/>
    <property type="match status" value="1"/>
</dbReference>
<keyword evidence="1" id="KW-0813">Transport</keyword>
<dbReference type="SUPFAM" id="SSF55804">
    <property type="entry name" value="Phoshotransferase/anion transport protein"/>
    <property type="match status" value="1"/>
</dbReference>
<keyword evidence="5" id="KW-0598">Phosphotransferase system</keyword>
<accession>A0ABU0E5T7</accession>
<evidence type="ECO:0000313" key="7">
    <source>
        <dbReference type="EMBL" id="MDQ0362262.1"/>
    </source>
</evidence>
<evidence type="ECO:0000259" key="6">
    <source>
        <dbReference type="PROSITE" id="PS51094"/>
    </source>
</evidence>
<dbReference type="PANTHER" id="PTHR47738">
    <property type="entry name" value="PTS SYSTEM FRUCTOSE-LIKE EIIA COMPONENT-RELATED"/>
    <property type="match status" value="1"/>
</dbReference>
<dbReference type="RefSeq" id="WP_307409716.1">
    <property type="nucleotide sequence ID" value="NZ_JAUSUR010000006.1"/>
</dbReference>
<sequence>MLVEREFICLNQEYSDKYQVIKELSQLANSHGKLNNVEAYEKSVLSREEEFTTAIGCLVAIPHGQSDGVNEPFIIFSRTKEDFKWDDLDVQMVFMIGVPMKNRSDTHLKILAEIARNLMDEDFRSALLTSNSEKEIYDILHLIES</sequence>
<evidence type="ECO:0000256" key="3">
    <source>
        <dbReference type="ARBA" id="ARBA00022597"/>
    </source>
</evidence>
<dbReference type="Pfam" id="PF00359">
    <property type="entry name" value="PTS_EIIA_2"/>
    <property type="match status" value="1"/>
</dbReference>
<dbReference type="CDD" id="cd00211">
    <property type="entry name" value="PTS_IIA_fru"/>
    <property type="match status" value="1"/>
</dbReference>
<keyword evidence="2" id="KW-0597">Phosphoprotein</keyword>
<dbReference type="PROSITE" id="PS00372">
    <property type="entry name" value="PTS_EIIA_TYPE_2_HIS"/>
    <property type="match status" value="1"/>
</dbReference>
<evidence type="ECO:0000256" key="4">
    <source>
        <dbReference type="ARBA" id="ARBA00022679"/>
    </source>
</evidence>
<evidence type="ECO:0000256" key="2">
    <source>
        <dbReference type="ARBA" id="ARBA00022553"/>
    </source>
</evidence>
<dbReference type="InterPro" id="IPR051541">
    <property type="entry name" value="PTS_SugarTrans_NitroReg"/>
</dbReference>
<dbReference type="Gene3D" id="3.40.930.10">
    <property type="entry name" value="Mannitol-specific EII, Chain A"/>
    <property type="match status" value="1"/>
</dbReference>
<keyword evidence="8" id="KW-1185">Reference proteome</keyword>
<organism evidence="7 8">
    <name type="scientific">Breznakia pachnodae</name>
    <dbReference type="NCBI Taxonomy" id="265178"/>
    <lineage>
        <taxon>Bacteria</taxon>
        <taxon>Bacillati</taxon>
        <taxon>Bacillota</taxon>
        <taxon>Erysipelotrichia</taxon>
        <taxon>Erysipelotrichales</taxon>
        <taxon>Erysipelotrichaceae</taxon>
        <taxon>Breznakia</taxon>
    </lineage>
</organism>
<dbReference type="InterPro" id="IPR004715">
    <property type="entry name" value="PTS_IIA_fruc"/>
</dbReference>
<dbReference type="NCBIfam" id="TIGR00848">
    <property type="entry name" value="fruA"/>
    <property type="match status" value="1"/>
</dbReference>
<name>A0ABU0E5T7_9FIRM</name>
<feature type="domain" description="PTS EIIA type-2" evidence="6">
    <location>
        <begin position="1"/>
        <end position="143"/>
    </location>
</feature>
<keyword evidence="3" id="KW-0762">Sugar transport</keyword>
<dbReference type="PANTHER" id="PTHR47738:SF2">
    <property type="entry name" value="PTS SYSTEM FRUCTOSE-LIKE EIIA COMPONENT"/>
    <property type="match status" value="1"/>
</dbReference>
<keyword evidence="4" id="KW-0808">Transferase</keyword>
<dbReference type="InterPro" id="IPR016152">
    <property type="entry name" value="PTrfase/Anion_transptr"/>
</dbReference>